<keyword evidence="1 6" id="KW-0489">Methyltransferase</keyword>
<evidence type="ECO:0000256" key="3">
    <source>
        <dbReference type="ARBA" id="ARBA00022691"/>
    </source>
</evidence>
<dbReference type="RefSeq" id="WP_114247649.1">
    <property type="nucleotide sequence ID" value="NZ_CP027306.1"/>
</dbReference>
<dbReference type="Pfam" id="PF13649">
    <property type="entry name" value="Methyltransf_25"/>
    <property type="match status" value="1"/>
</dbReference>
<sequence length="317" mass="34584">MSQHTDHGHRHDTTGSHQHDTTSGHHHGSTPGHQHDTTDIDWGVMGPRLEQNAELSRPQYEEAARWIASLPTAPKVRRILDIGSGPGVIACLLAEVFPEAEVVAVDGTLALLERTRARAQRLGLGDRVRTQQADIPDGLAELGEADLIWAGNALHHMGDQRAVLAGFAALLRPGGTVALAEGGLPPRQLPRDIGMGRPGLEARLDAITADWFEDMRASLPGTKRETEDWGALFTAVGLDPQGTRSFLLDLPAPLSEPARDHVIAEFARRREMFEESLTADDIAVLDRLLDPEDPAGLRRRPDVFLLTVRTVHLGRRG</sequence>
<proteinExistence type="predicted"/>
<dbReference type="Gene3D" id="3.40.50.150">
    <property type="entry name" value="Vaccinia Virus protein VP39"/>
    <property type="match status" value="1"/>
</dbReference>
<dbReference type="GO" id="GO:0032259">
    <property type="term" value="P:methylation"/>
    <property type="evidence" value="ECO:0007669"/>
    <property type="project" value="UniProtKB-KW"/>
</dbReference>
<dbReference type="KEGG" id="sata:C5746_34640"/>
<dbReference type="SUPFAM" id="SSF53335">
    <property type="entry name" value="S-adenosyl-L-methionine-dependent methyltransferases"/>
    <property type="match status" value="1"/>
</dbReference>
<evidence type="ECO:0000256" key="2">
    <source>
        <dbReference type="ARBA" id="ARBA00022679"/>
    </source>
</evidence>
<dbReference type="GO" id="GO:0008168">
    <property type="term" value="F:methyltransferase activity"/>
    <property type="evidence" value="ECO:0007669"/>
    <property type="project" value="UniProtKB-KW"/>
</dbReference>
<dbReference type="Proteomes" id="UP000252698">
    <property type="component" value="Chromosome"/>
</dbReference>
<dbReference type="PANTHER" id="PTHR43464:SF19">
    <property type="entry name" value="UBIQUINONE BIOSYNTHESIS O-METHYLTRANSFERASE, MITOCHONDRIAL"/>
    <property type="match status" value="1"/>
</dbReference>
<dbReference type="PANTHER" id="PTHR43464">
    <property type="entry name" value="METHYLTRANSFERASE"/>
    <property type="match status" value="1"/>
</dbReference>
<dbReference type="InterPro" id="IPR029063">
    <property type="entry name" value="SAM-dependent_MTases_sf"/>
</dbReference>
<feature type="compositionally biased region" description="Basic and acidic residues" evidence="4">
    <location>
        <begin position="1"/>
        <end position="23"/>
    </location>
</feature>
<gene>
    <name evidence="6" type="ORF">C5746_34640</name>
</gene>
<evidence type="ECO:0000313" key="7">
    <source>
        <dbReference type="Proteomes" id="UP000252698"/>
    </source>
</evidence>
<dbReference type="InterPro" id="IPR041698">
    <property type="entry name" value="Methyltransf_25"/>
</dbReference>
<evidence type="ECO:0000256" key="1">
    <source>
        <dbReference type="ARBA" id="ARBA00022603"/>
    </source>
</evidence>
<dbReference type="GeneID" id="95523497"/>
<organism evidence="6 7">
    <name type="scientific">Streptomyces atratus</name>
    <dbReference type="NCBI Taxonomy" id="1893"/>
    <lineage>
        <taxon>Bacteria</taxon>
        <taxon>Bacillati</taxon>
        <taxon>Actinomycetota</taxon>
        <taxon>Actinomycetes</taxon>
        <taxon>Kitasatosporales</taxon>
        <taxon>Streptomycetaceae</taxon>
        <taxon>Streptomyces</taxon>
    </lineage>
</organism>
<protein>
    <submittedName>
        <fullName evidence="6">SAM-dependent methyltransferase</fullName>
    </submittedName>
</protein>
<feature type="domain" description="Methyltransferase" evidence="5">
    <location>
        <begin position="79"/>
        <end position="175"/>
    </location>
</feature>
<keyword evidence="3" id="KW-0949">S-adenosyl-L-methionine</keyword>
<reference evidence="6 7" key="1">
    <citation type="journal article" date="2018" name="Front. Microbiol.">
        <title>Genome Sequencing of Streptomyces atratus SCSIOZH16 and Activation Production of Nocardamine via Metabolic Engineering.</title>
        <authorList>
            <person name="Li Y."/>
            <person name="Zhang C."/>
            <person name="Liu C."/>
            <person name="Ju J."/>
            <person name="Ma J."/>
        </authorList>
    </citation>
    <scope>NUCLEOTIDE SEQUENCE [LARGE SCALE GENOMIC DNA]</scope>
    <source>
        <strain evidence="6 7">SCSIO_ZH16</strain>
    </source>
</reference>
<accession>A0A2Z5JLB4</accession>
<name>A0A2Z5JLB4_STRAR</name>
<dbReference type="AlphaFoldDB" id="A0A2Z5JLB4"/>
<dbReference type="CDD" id="cd02440">
    <property type="entry name" value="AdoMet_MTases"/>
    <property type="match status" value="1"/>
</dbReference>
<feature type="region of interest" description="Disordered" evidence="4">
    <location>
        <begin position="1"/>
        <end position="43"/>
    </location>
</feature>
<evidence type="ECO:0000313" key="6">
    <source>
        <dbReference type="EMBL" id="AXE81240.1"/>
    </source>
</evidence>
<keyword evidence="2 6" id="KW-0808">Transferase</keyword>
<dbReference type="EMBL" id="CP027306">
    <property type="protein sequence ID" value="AXE81240.1"/>
    <property type="molecule type" value="Genomic_DNA"/>
</dbReference>
<evidence type="ECO:0000256" key="4">
    <source>
        <dbReference type="SAM" id="MobiDB-lite"/>
    </source>
</evidence>
<evidence type="ECO:0000259" key="5">
    <source>
        <dbReference type="Pfam" id="PF13649"/>
    </source>
</evidence>